<sequence length="131" mass="13199">MHSPALGCRLAAVGCSGTTSACCSGTCRDLNSDPLHCGSCTALPCSGLNAACCSEKCSDTFSNINSCGACNRTQTNQPAAPEPAPTSSQTITTAADAQSNAPVPVQHAVTGYAQILARISRTVAAARRSHA</sequence>
<dbReference type="OrthoDB" id="4506138at2759"/>
<protein>
    <submittedName>
        <fullName evidence="4">Uncharacterized protein</fullName>
    </submittedName>
</protein>
<dbReference type="Pfam" id="PF04885">
    <property type="entry name" value="Stig1"/>
    <property type="match status" value="1"/>
</dbReference>
<reference evidence="4" key="2">
    <citation type="journal article" date="2023" name="IMA Fungus">
        <title>Comparative genomic study of the Penicillium genus elucidates a diverse pangenome and 15 lateral gene transfer events.</title>
        <authorList>
            <person name="Petersen C."/>
            <person name="Sorensen T."/>
            <person name="Nielsen M.R."/>
            <person name="Sondergaard T.E."/>
            <person name="Sorensen J.L."/>
            <person name="Fitzpatrick D.A."/>
            <person name="Frisvad J.C."/>
            <person name="Nielsen K.L."/>
        </authorList>
    </citation>
    <scope>NUCLEOTIDE SEQUENCE</scope>
    <source>
        <strain evidence="4">IBT 29495</strain>
    </source>
</reference>
<comment type="caution">
    <text evidence="4">The sequence shown here is derived from an EMBL/GenBank/DDBJ whole genome shotgun (WGS) entry which is preliminary data.</text>
</comment>
<dbReference type="AlphaFoldDB" id="A0A9W9XT84"/>
<evidence type="ECO:0000313" key="4">
    <source>
        <dbReference type="EMBL" id="KAJ5502125.1"/>
    </source>
</evidence>
<evidence type="ECO:0000256" key="1">
    <source>
        <dbReference type="ARBA" id="ARBA00006010"/>
    </source>
</evidence>
<name>A0A9W9XT84_9EURO</name>
<dbReference type="EMBL" id="JAPWDS010000003">
    <property type="protein sequence ID" value="KAJ5502125.1"/>
    <property type="molecule type" value="Genomic_DNA"/>
</dbReference>
<feature type="region of interest" description="Disordered" evidence="3">
    <location>
        <begin position="73"/>
        <end position="100"/>
    </location>
</feature>
<proteinExistence type="inferred from homology"/>
<comment type="similarity">
    <text evidence="1">Belongs to the STIG1 family.</text>
</comment>
<evidence type="ECO:0000313" key="5">
    <source>
        <dbReference type="Proteomes" id="UP001149954"/>
    </source>
</evidence>
<accession>A0A9W9XT84</accession>
<dbReference type="InterPro" id="IPR006969">
    <property type="entry name" value="Stig-like"/>
</dbReference>
<feature type="compositionally biased region" description="Polar residues" evidence="3">
    <location>
        <begin position="85"/>
        <end position="100"/>
    </location>
</feature>
<evidence type="ECO:0000256" key="2">
    <source>
        <dbReference type="ARBA" id="ARBA00022729"/>
    </source>
</evidence>
<organism evidence="4 5">
    <name type="scientific">Penicillium fimorum</name>
    <dbReference type="NCBI Taxonomy" id="1882269"/>
    <lineage>
        <taxon>Eukaryota</taxon>
        <taxon>Fungi</taxon>
        <taxon>Dikarya</taxon>
        <taxon>Ascomycota</taxon>
        <taxon>Pezizomycotina</taxon>
        <taxon>Eurotiomycetes</taxon>
        <taxon>Eurotiomycetidae</taxon>
        <taxon>Eurotiales</taxon>
        <taxon>Aspergillaceae</taxon>
        <taxon>Penicillium</taxon>
    </lineage>
</organism>
<evidence type="ECO:0000256" key="3">
    <source>
        <dbReference type="SAM" id="MobiDB-lite"/>
    </source>
</evidence>
<keyword evidence="5" id="KW-1185">Reference proteome</keyword>
<gene>
    <name evidence="4" type="ORF">N7463_004999</name>
</gene>
<dbReference type="Proteomes" id="UP001149954">
    <property type="component" value="Unassembled WGS sequence"/>
</dbReference>
<reference evidence="4" key="1">
    <citation type="submission" date="2022-12" db="EMBL/GenBank/DDBJ databases">
        <authorList>
            <person name="Petersen C."/>
        </authorList>
    </citation>
    <scope>NUCLEOTIDE SEQUENCE</scope>
    <source>
        <strain evidence="4">IBT 29495</strain>
    </source>
</reference>
<keyword evidence="2" id="KW-0732">Signal</keyword>